<evidence type="ECO:0000256" key="1">
    <source>
        <dbReference type="ARBA" id="ARBA00022801"/>
    </source>
</evidence>
<evidence type="ECO:0000313" key="4">
    <source>
        <dbReference type="Proteomes" id="UP000051236"/>
    </source>
</evidence>
<dbReference type="AlphaFoldDB" id="X0PCP7"/>
<dbReference type="PANTHER" id="PTHR31988:SF19">
    <property type="entry name" value="9-O-ACETYL-N-ACETYLNEURAMINIC ACID DEACETYLASE-RELATED"/>
    <property type="match status" value="1"/>
</dbReference>
<protein>
    <recommendedName>
        <fullName evidence="2">Sialate O-acetylesterase domain-containing protein</fullName>
    </recommendedName>
</protein>
<name>X0PCP7_9LACO</name>
<evidence type="ECO:0000259" key="2">
    <source>
        <dbReference type="Pfam" id="PF03629"/>
    </source>
</evidence>
<keyword evidence="4" id="KW-1185">Reference proteome</keyword>
<dbReference type="eggNOG" id="COG0726">
    <property type="taxonomic scope" value="Bacteria"/>
</dbReference>
<reference evidence="3 4" key="1">
    <citation type="journal article" date="2015" name="Genome Announc.">
        <title>Expanding the biotechnology potential of lactobacilli through comparative genomics of 213 strains and associated genera.</title>
        <authorList>
            <person name="Sun Z."/>
            <person name="Harris H.M."/>
            <person name="McCann A."/>
            <person name="Guo C."/>
            <person name="Argimon S."/>
            <person name="Zhang W."/>
            <person name="Yang X."/>
            <person name="Jeffery I.B."/>
            <person name="Cooney J.C."/>
            <person name="Kagawa T.F."/>
            <person name="Liu W."/>
            <person name="Song Y."/>
            <person name="Salvetti E."/>
            <person name="Wrobel A."/>
            <person name="Rasinkangas P."/>
            <person name="Parkhill J."/>
            <person name="Rea M.C."/>
            <person name="O'Sullivan O."/>
            <person name="Ritari J."/>
            <person name="Douillard F.P."/>
            <person name="Paul Ross R."/>
            <person name="Yang R."/>
            <person name="Briner A.E."/>
            <person name="Felis G.E."/>
            <person name="de Vos W.M."/>
            <person name="Barrangou R."/>
            <person name="Klaenhammer T.R."/>
            <person name="Caufield P.W."/>
            <person name="Cui Y."/>
            <person name="Zhang H."/>
            <person name="O'Toole P.W."/>
        </authorList>
    </citation>
    <scope>NUCLEOTIDE SEQUENCE [LARGE SCALE GENOMIC DNA]</scope>
    <source>
        <strain evidence="3 4">DSM 18527</strain>
    </source>
</reference>
<evidence type="ECO:0000313" key="3">
    <source>
        <dbReference type="EMBL" id="KRM30602.1"/>
    </source>
</evidence>
<sequence>MAQLPQAIHLPLTNCHYCSNHTPNHKQGQFQPALSAADLSEGRFGFDLITYYYLTQLAHQEIYVMKYAEGGTSIDPTGDGDHHWTTHFDQLPSLDDSLLAKFDQLVQQCLAQEGDQIEVQAMLWHQGEADRDRYSKAAADHYAANLKQVFAHCRQLVAKPQLPIFCGTVSHNSEQFDPQVDLAIRQLAAADNNVHLVDMQAGTLLDPYHFDARSSVYFGQQVYNYFIDAGIVTGEKLTIPAL</sequence>
<dbReference type="STRING" id="1423734.FC83_GL001738"/>
<keyword evidence="1" id="KW-0378">Hydrolase</keyword>
<dbReference type="InterPro" id="IPR005181">
    <property type="entry name" value="SASA"/>
</dbReference>
<feature type="domain" description="Sialate O-acetylesterase" evidence="2">
    <location>
        <begin position="57"/>
        <end position="226"/>
    </location>
</feature>
<dbReference type="InterPro" id="IPR036514">
    <property type="entry name" value="SGNH_hydro_sf"/>
</dbReference>
<dbReference type="Gene3D" id="3.40.50.1110">
    <property type="entry name" value="SGNH hydrolase"/>
    <property type="match status" value="1"/>
</dbReference>
<dbReference type="Proteomes" id="UP000051236">
    <property type="component" value="Unassembled WGS sequence"/>
</dbReference>
<dbReference type="SUPFAM" id="SSF52266">
    <property type="entry name" value="SGNH hydrolase"/>
    <property type="match status" value="1"/>
</dbReference>
<dbReference type="PATRIC" id="fig|1423734.3.peg.1757"/>
<dbReference type="EMBL" id="AZGA01000088">
    <property type="protein sequence ID" value="KRM30602.1"/>
    <property type="molecule type" value="Genomic_DNA"/>
</dbReference>
<dbReference type="Pfam" id="PF03629">
    <property type="entry name" value="SASA"/>
    <property type="match status" value="1"/>
</dbReference>
<dbReference type="InterPro" id="IPR052940">
    <property type="entry name" value="Carb_Esterase_6"/>
</dbReference>
<proteinExistence type="predicted"/>
<accession>X0PCP7</accession>
<gene>
    <name evidence="3" type="ORF">FC83_GL001738</name>
</gene>
<organism evidence="3 4">
    <name type="scientific">Agrilactobacillus composti DSM 18527 = JCM 14202</name>
    <dbReference type="NCBI Taxonomy" id="1423734"/>
    <lineage>
        <taxon>Bacteria</taxon>
        <taxon>Bacillati</taxon>
        <taxon>Bacillota</taxon>
        <taxon>Bacilli</taxon>
        <taxon>Lactobacillales</taxon>
        <taxon>Lactobacillaceae</taxon>
        <taxon>Agrilactobacillus</taxon>
    </lineage>
</organism>
<dbReference type="GO" id="GO:0016787">
    <property type="term" value="F:hydrolase activity"/>
    <property type="evidence" value="ECO:0007669"/>
    <property type="project" value="UniProtKB-KW"/>
</dbReference>
<dbReference type="PANTHER" id="PTHR31988">
    <property type="entry name" value="ESTERASE, PUTATIVE (DUF303)-RELATED"/>
    <property type="match status" value="1"/>
</dbReference>
<comment type="caution">
    <text evidence="3">The sequence shown here is derived from an EMBL/GenBank/DDBJ whole genome shotgun (WGS) entry which is preliminary data.</text>
</comment>